<reference evidence="2" key="1">
    <citation type="submission" date="2012-03" db="EMBL/GenBank/DDBJ databases">
        <title>Functional metagenomics reveals considerable lignocellulase gene clusters in the gut microbiome of a wood-feeding higher termite.</title>
        <authorList>
            <person name="Liu N."/>
        </authorList>
    </citation>
    <scope>NUCLEOTIDE SEQUENCE</scope>
</reference>
<keyword evidence="1" id="KW-0732">Signal</keyword>
<feature type="chain" id="PRO_5032951520" evidence="1">
    <location>
        <begin position="20"/>
        <end position="179"/>
    </location>
</feature>
<protein>
    <submittedName>
        <fullName evidence="2">Glycoside hydrolase family 5</fullName>
    </submittedName>
</protein>
<feature type="signal peptide" evidence="1">
    <location>
        <begin position="1"/>
        <end position="19"/>
    </location>
</feature>
<sequence>MKKYSWVAVILLVFPLAFFGCGGNGGDDDDDDITDGEPRIVELGDFTWINNDNPDKQKGWRSNGTDNTTTDLDIADLKAAKYLVLELSSAPTGGLQIVWQGNYNSNWDWNQTDGILASGVPDATKGAALSEDFVLTIELSLALTNYSQLASCTQAKFLLGYFSPDIAGLGITSAYLVIE</sequence>
<evidence type="ECO:0000313" key="2">
    <source>
        <dbReference type="EMBL" id="AGS51647.1"/>
    </source>
</evidence>
<dbReference type="GO" id="GO:0016787">
    <property type="term" value="F:hydrolase activity"/>
    <property type="evidence" value="ECO:0007669"/>
    <property type="project" value="UniProtKB-KW"/>
</dbReference>
<dbReference type="PROSITE" id="PS51257">
    <property type="entry name" value="PROKAR_LIPOPROTEIN"/>
    <property type="match status" value="1"/>
</dbReference>
<accession>A0A806JY30</accession>
<dbReference type="EMBL" id="JQ844167">
    <property type="protein sequence ID" value="AGS51647.1"/>
    <property type="molecule type" value="Genomic_DNA"/>
</dbReference>
<name>A0A806JY30_9BACT</name>
<evidence type="ECO:0000256" key="1">
    <source>
        <dbReference type="SAM" id="SignalP"/>
    </source>
</evidence>
<proteinExistence type="predicted"/>
<dbReference type="AlphaFoldDB" id="A0A806JY30"/>
<organism evidence="2">
    <name type="scientific">uncultured bacterium contig00026</name>
    <dbReference type="NCBI Taxonomy" id="1181515"/>
    <lineage>
        <taxon>Bacteria</taxon>
        <taxon>environmental samples</taxon>
    </lineage>
</organism>
<keyword evidence="2" id="KW-0378">Hydrolase</keyword>